<evidence type="ECO:0000313" key="2">
    <source>
        <dbReference type="EMBL" id="MCS5719733.1"/>
    </source>
</evidence>
<keyword evidence="3" id="KW-1185">Reference proteome</keyword>
<accession>A0ABT2GUA1</accession>
<protein>
    <recommendedName>
        <fullName evidence="4">Alpha-galactosidase NEW3 domain-containing protein</fullName>
    </recommendedName>
</protein>
<comment type="caution">
    <text evidence="2">The sequence shown here is derived from an EMBL/GenBank/DDBJ whole genome shotgun (WGS) entry which is preliminary data.</text>
</comment>
<dbReference type="Gene3D" id="2.60.40.10">
    <property type="entry name" value="Immunoglobulins"/>
    <property type="match status" value="1"/>
</dbReference>
<evidence type="ECO:0000313" key="3">
    <source>
        <dbReference type="Proteomes" id="UP001165584"/>
    </source>
</evidence>
<dbReference type="InterPro" id="IPR013783">
    <property type="entry name" value="Ig-like_fold"/>
</dbReference>
<keyword evidence="1" id="KW-0472">Membrane</keyword>
<keyword evidence="1" id="KW-1133">Transmembrane helix</keyword>
<organism evidence="2 3">
    <name type="scientific">Herbiconiux aconitum</name>
    <dbReference type="NCBI Taxonomy" id="2970913"/>
    <lineage>
        <taxon>Bacteria</taxon>
        <taxon>Bacillati</taxon>
        <taxon>Actinomycetota</taxon>
        <taxon>Actinomycetes</taxon>
        <taxon>Micrococcales</taxon>
        <taxon>Microbacteriaceae</taxon>
        <taxon>Herbiconiux</taxon>
    </lineage>
</organism>
<evidence type="ECO:0000256" key="1">
    <source>
        <dbReference type="SAM" id="Phobius"/>
    </source>
</evidence>
<gene>
    <name evidence="2" type="ORF">N1027_16490</name>
</gene>
<reference evidence="2" key="1">
    <citation type="submission" date="2022-08" db="EMBL/GenBank/DDBJ databases">
        <authorList>
            <person name="Deng Y."/>
            <person name="Han X.-F."/>
            <person name="Zhang Y.-Q."/>
        </authorList>
    </citation>
    <scope>NUCLEOTIDE SEQUENCE</scope>
    <source>
        <strain evidence="2">CPCC 205763</strain>
    </source>
</reference>
<dbReference type="SUPFAM" id="SSF49354">
    <property type="entry name" value="PapD-like"/>
    <property type="match status" value="1"/>
</dbReference>
<keyword evidence="1" id="KW-0812">Transmembrane</keyword>
<dbReference type="Proteomes" id="UP001165584">
    <property type="component" value="Unassembled WGS sequence"/>
</dbReference>
<dbReference type="RefSeq" id="WP_259509220.1">
    <property type="nucleotide sequence ID" value="NZ_JANLCM010000002.1"/>
</dbReference>
<name>A0ABT2GUA1_9MICO</name>
<proteinExistence type="predicted"/>
<dbReference type="EMBL" id="JANLCM010000002">
    <property type="protein sequence ID" value="MCS5719733.1"/>
    <property type="molecule type" value="Genomic_DNA"/>
</dbReference>
<evidence type="ECO:0008006" key="4">
    <source>
        <dbReference type="Google" id="ProtNLM"/>
    </source>
</evidence>
<sequence>MPSPGQTTTYQTVPDEFNLTVSPTRLIVGPDDTEKTHEVSVVNRGTAPVHVDMSAKSFVGGIDGTLVFQEDAPYSASEWVDVSPMTFDLQPGTKQVVTITIVVPPEPESGDHQVALVFLVPAGETDANIKVNRGVAIPVYITVPGPIDDSAAVSELAAPGFSAGGTVKVTATVENTGTVHRDFRGDTALPIDGGGSTSFPDFTVVRGGEREISAEWQPPLMCICNVSVSIANTGGVSTTQTVQVIVFPVLPAIILVGGIALVILLVVFAYKQYQKGVRQAAVALQASGGADG</sequence>
<dbReference type="InterPro" id="IPR008962">
    <property type="entry name" value="PapD-like_sf"/>
</dbReference>
<feature type="transmembrane region" description="Helical" evidence="1">
    <location>
        <begin position="245"/>
        <end position="270"/>
    </location>
</feature>